<dbReference type="AlphaFoldDB" id="A0A0F7SW55"/>
<evidence type="ECO:0000256" key="2">
    <source>
        <dbReference type="ARBA" id="ARBA00022490"/>
    </source>
</evidence>
<proteinExistence type="predicted"/>
<evidence type="ECO:0000256" key="4">
    <source>
        <dbReference type="SAM" id="MobiDB-lite"/>
    </source>
</evidence>
<dbReference type="InterPro" id="IPR001060">
    <property type="entry name" value="FCH_dom"/>
</dbReference>
<dbReference type="SUPFAM" id="SSF103657">
    <property type="entry name" value="BAR/IMD domain-like"/>
    <property type="match status" value="1"/>
</dbReference>
<keyword evidence="2" id="KW-0963">Cytoplasm</keyword>
<protein>
    <submittedName>
        <fullName evidence="6">FCH domain</fullName>
    </submittedName>
</protein>
<comment type="subcellular location">
    <subcellularLocation>
        <location evidence="1">Cytoplasm</location>
    </subcellularLocation>
</comment>
<dbReference type="GO" id="GO:0005886">
    <property type="term" value="C:plasma membrane"/>
    <property type="evidence" value="ECO:0007669"/>
    <property type="project" value="TreeGrafter"/>
</dbReference>
<name>A0A0F7SW55_PHARH</name>
<dbReference type="GO" id="GO:0043226">
    <property type="term" value="C:organelle"/>
    <property type="evidence" value="ECO:0007669"/>
    <property type="project" value="UniProtKB-ARBA"/>
</dbReference>
<dbReference type="EMBL" id="LN483332">
    <property type="protein sequence ID" value="CED85009.1"/>
    <property type="molecule type" value="Genomic_DNA"/>
</dbReference>
<reference evidence="6" key="1">
    <citation type="submission" date="2014-08" db="EMBL/GenBank/DDBJ databases">
        <authorList>
            <person name="Sharma Rahul"/>
            <person name="Thines Marco"/>
        </authorList>
    </citation>
    <scope>NUCLEOTIDE SEQUENCE</scope>
</reference>
<dbReference type="InterPro" id="IPR027267">
    <property type="entry name" value="AH/BAR_dom_sf"/>
</dbReference>
<sequence>MSAYYPHEGRQPGGNRTPFSLTFANSNEKPPFISVMDAHINSLEDDYLWMFKERVKLEEQYADSLAKLTMRTKALDSGTDQLGFDNAKYALPTVRSAWRQIRENSEQEVEARRAFANSLKEEVIKPLMTMKATQSRISSRIAEDVKNSKDKYNDKYSELQKLHKAYFKKSADYHEFSKDLVSSGHSPSTIPSPPPRQQALSHYHTPSILTGDRGSITPQALAQEAKKGFSQLISGLRGAAGGTGGSTSIGAGM</sequence>
<dbReference type="Pfam" id="PF00611">
    <property type="entry name" value="FCH"/>
    <property type="match status" value="1"/>
</dbReference>
<dbReference type="PANTHER" id="PTHR23065:SF7">
    <property type="entry name" value="NOSTRIN, ISOFORM H"/>
    <property type="match status" value="1"/>
</dbReference>
<feature type="region of interest" description="Disordered" evidence="4">
    <location>
        <begin position="179"/>
        <end position="200"/>
    </location>
</feature>
<evidence type="ECO:0000313" key="6">
    <source>
        <dbReference type="EMBL" id="CED85009.1"/>
    </source>
</evidence>
<evidence type="ECO:0000256" key="3">
    <source>
        <dbReference type="ARBA" id="ARBA00022553"/>
    </source>
</evidence>
<feature type="domain" description="FCH" evidence="5">
    <location>
        <begin position="45"/>
        <end position="112"/>
    </location>
</feature>
<evidence type="ECO:0000259" key="5">
    <source>
        <dbReference type="Pfam" id="PF00611"/>
    </source>
</evidence>
<evidence type="ECO:0000256" key="1">
    <source>
        <dbReference type="ARBA" id="ARBA00004496"/>
    </source>
</evidence>
<dbReference type="Gene3D" id="1.20.1270.60">
    <property type="entry name" value="Arfaptin homology (AH) domain/BAR domain"/>
    <property type="match status" value="1"/>
</dbReference>
<keyword evidence="3" id="KW-0597">Phosphoprotein</keyword>
<dbReference type="PANTHER" id="PTHR23065">
    <property type="entry name" value="PROLINE-SERINE-THREONINE PHOSPHATASE INTERACTING PROTEIN 1"/>
    <property type="match status" value="1"/>
</dbReference>
<organism evidence="6">
    <name type="scientific">Phaffia rhodozyma</name>
    <name type="common">Yeast</name>
    <name type="synonym">Xanthophyllomyces dendrorhous</name>
    <dbReference type="NCBI Taxonomy" id="264483"/>
    <lineage>
        <taxon>Eukaryota</taxon>
        <taxon>Fungi</taxon>
        <taxon>Dikarya</taxon>
        <taxon>Basidiomycota</taxon>
        <taxon>Agaricomycotina</taxon>
        <taxon>Tremellomycetes</taxon>
        <taxon>Cystofilobasidiales</taxon>
        <taxon>Mrakiaceae</taxon>
        <taxon>Phaffia</taxon>
    </lineage>
</organism>
<feature type="non-terminal residue" evidence="6">
    <location>
        <position position="253"/>
    </location>
</feature>
<accession>A0A0F7SW55</accession>
<dbReference type="GO" id="GO:0005737">
    <property type="term" value="C:cytoplasm"/>
    <property type="evidence" value="ECO:0007669"/>
    <property type="project" value="TreeGrafter"/>
</dbReference>